<dbReference type="EMBL" id="CAADFK010000001">
    <property type="protein sequence ID" value="VFK05849.1"/>
    <property type="molecule type" value="Genomic_DNA"/>
</dbReference>
<name>A0A450VM27_9GAMM</name>
<dbReference type="InterPro" id="IPR036165">
    <property type="entry name" value="YefM-like_sf"/>
</dbReference>
<dbReference type="GO" id="GO:0003677">
    <property type="term" value="F:DNA binding"/>
    <property type="evidence" value="ECO:0007669"/>
    <property type="project" value="UniProtKB-KW"/>
</dbReference>
<sequence>MIHLNLYEAKTQLSGIIENARQGEGPVIAGANRPIIPFTSISPPEKQERRFGALRGKAIVDERFFEPLPDNELDTWE</sequence>
<evidence type="ECO:0000256" key="1">
    <source>
        <dbReference type="ARBA" id="ARBA00009981"/>
    </source>
</evidence>
<reference evidence="2" key="1">
    <citation type="submission" date="2019-02" db="EMBL/GenBank/DDBJ databases">
        <authorList>
            <person name="Gruber-Vodicka R. H."/>
            <person name="Seah K. B. B."/>
        </authorList>
    </citation>
    <scope>NUCLEOTIDE SEQUENCE</scope>
    <source>
        <strain evidence="2">BECK_S313</strain>
    </source>
</reference>
<gene>
    <name evidence="2" type="ORF">BECKLPF1236B_GA0070989_100125</name>
</gene>
<organism evidence="2">
    <name type="scientific">Candidatus Kentrum sp. LPFa</name>
    <dbReference type="NCBI Taxonomy" id="2126335"/>
    <lineage>
        <taxon>Bacteria</taxon>
        <taxon>Pseudomonadati</taxon>
        <taxon>Pseudomonadota</taxon>
        <taxon>Gammaproteobacteria</taxon>
        <taxon>Candidatus Kentrum</taxon>
    </lineage>
</organism>
<evidence type="ECO:0000313" key="2">
    <source>
        <dbReference type="EMBL" id="VFK05849.1"/>
    </source>
</evidence>
<proteinExistence type="inferred from homology"/>
<accession>A0A450VM27</accession>
<keyword evidence="2" id="KW-0238">DNA-binding</keyword>
<protein>
    <submittedName>
        <fullName evidence="2">Antitoxin component of toxin-antitoxin stability system, DNA-binding transcriptional repressor</fullName>
    </submittedName>
</protein>
<comment type="similarity">
    <text evidence="1">Belongs to the phD/YefM antitoxin family.</text>
</comment>
<dbReference type="AlphaFoldDB" id="A0A450VM27"/>
<dbReference type="SUPFAM" id="SSF143120">
    <property type="entry name" value="YefM-like"/>
    <property type="match status" value="1"/>
</dbReference>